<name>A0A3M2M8B0_9ACTN</name>
<dbReference type="GO" id="GO:0006633">
    <property type="term" value="P:fatty acid biosynthetic process"/>
    <property type="evidence" value="ECO:0007669"/>
    <property type="project" value="TreeGrafter"/>
</dbReference>
<dbReference type="Proteomes" id="UP000278673">
    <property type="component" value="Unassembled WGS sequence"/>
</dbReference>
<comment type="similarity">
    <text evidence="1">Belongs to the ATP-dependent AMP-binding enzyme family.</text>
</comment>
<dbReference type="GO" id="GO:0070566">
    <property type="term" value="F:adenylyltransferase activity"/>
    <property type="evidence" value="ECO:0007669"/>
    <property type="project" value="TreeGrafter"/>
</dbReference>
<evidence type="ECO:0000313" key="7">
    <source>
        <dbReference type="Proteomes" id="UP000278673"/>
    </source>
</evidence>
<feature type="region of interest" description="Disordered" evidence="4">
    <location>
        <begin position="1"/>
        <end position="20"/>
    </location>
</feature>
<evidence type="ECO:0000256" key="2">
    <source>
        <dbReference type="ARBA" id="ARBA00022832"/>
    </source>
</evidence>
<feature type="region of interest" description="Disordered" evidence="4">
    <location>
        <begin position="468"/>
        <end position="517"/>
    </location>
</feature>
<dbReference type="PANTHER" id="PTHR22754:SF32">
    <property type="entry name" value="DISCO-INTERACTING PROTEIN 2"/>
    <property type="match status" value="1"/>
</dbReference>
<evidence type="ECO:0000256" key="4">
    <source>
        <dbReference type="SAM" id="MobiDB-lite"/>
    </source>
</evidence>
<evidence type="ECO:0000313" key="6">
    <source>
        <dbReference type="EMBL" id="RMI44805.1"/>
    </source>
</evidence>
<keyword evidence="3" id="KW-0443">Lipid metabolism</keyword>
<dbReference type="PANTHER" id="PTHR22754">
    <property type="entry name" value="DISCO-INTERACTING PROTEIN 2 DIP2 -RELATED"/>
    <property type="match status" value="1"/>
</dbReference>
<dbReference type="InterPro" id="IPR020845">
    <property type="entry name" value="AMP-binding_CS"/>
</dbReference>
<keyword evidence="7" id="KW-1185">Reference proteome</keyword>
<keyword evidence="2" id="KW-0276">Fatty acid metabolism</keyword>
<sequence length="517" mass="55260">MARQGAEALNPPGTTPQLPQPATLAHALARHAAERGDALAVHYLTAGGVRREHSYAELHRAALALGARLADLPGDQSDQPFVLIALPGGLDYVTAFFACLAAGATAVTYHPPALSSARAGRGYDERLARILRDCRPSAVLAETDLHERLARVGAEVGLTPWLLDPTRADEAAEGPPPLAEPLARPERLGLLQYTSGSTSEPKGVMVSNANLVHNAAGLAANLGSGPGQTAVGWLPLFHDMGLIGMICHPVLAGMAVRMSTPAVFLRQPVSWLREISDHRATVTIAPDFGYATAARKIPEHRRDGLDLSSLRHALNGAEPVRPRTIEEFAKQYAPWGLDPHAMMPVYGLAEGTLCVTCLDHRAEPALSEVSAPELRAGRVAPADGPRRVVLVGCGRSFTEDTDVAVVDPATRRRQPEGHVGEIWVNGPSVAGGYWRRPEATEEIFAAVRRAVVETHGVPVSEMGLLRPGAVPRTTSGKVQRRESARRWAAGEFTTLARWPDTGDADPRTPDTTTEESQ</sequence>
<dbReference type="PROSITE" id="PS00455">
    <property type="entry name" value="AMP_BINDING"/>
    <property type="match status" value="1"/>
</dbReference>
<dbReference type="EMBL" id="RFFJ01000013">
    <property type="protein sequence ID" value="RMI44805.1"/>
    <property type="molecule type" value="Genomic_DNA"/>
</dbReference>
<feature type="domain" description="AMP-dependent synthetase/ligase" evidence="5">
    <location>
        <begin position="29"/>
        <end position="434"/>
    </location>
</feature>
<dbReference type="GO" id="GO:0005886">
    <property type="term" value="C:plasma membrane"/>
    <property type="evidence" value="ECO:0007669"/>
    <property type="project" value="TreeGrafter"/>
</dbReference>
<accession>A0A3M2M8B0</accession>
<proteinExistence type="inferred from homology"/>
<dbReference type="SUPFAM" id="SSF56801">
    <property type="entry name" value="Acetyl-CoA synthetase-like"/>
    <property type="match status" value="1"/>
</dbReference>
<reference evidence="6 7" key="1">
    <citation type="submission" date="2018-10" db="EMBL/GenBank/DDBJ databases">
        <title>Isolation, diversity and antifungal activity of actinobacteria from wheat.</title>
        <authorList>
            <person name="Han C."/>
        </authorList>
    </citation>
    <scope>NUCLEOTIDE SEQUENCE [LARGE SCALE GENOMIC DNA]</scope>
    <source>
        <strain evidence="6 7">NEAU-YY642</strain>
    </source>
</reference>
<dbReference type="GO" id="GO:0071766">
    <property type="term" value="P:Actinobacterium-type cell wall biogenesis"/>
    <property type="evidence" value="ECO:0007669"/>
    <property type="project" value="UniProtKB-ARBA"/>
</dbReference>
<dbReference type="InterPro" id="IPR000873">
    <property type="entry name" value="AMP-dep_synth/lig_dom"/>
</dbReference>
<evidence type="ECO:0000256" key="3">
    <source>
        <dbReference type="ARBA" id="ARBA00023098"/>
    </source>
</evidence>
<dbReference type="FunFam" id="3.40.50.12780:FF:000013">
    <property type="entry name" value="Long-chain-fatty-acid--AMP ligase FadD32"/>
    <property type="match status" value="1"/>
</dbReference>
<gene>
    <name evidence="6" type="ORF">EBN88_04750</name>
</gene>
<evidence type="ECO:0000256" key="1">
    <source>
        <dbReference type="ARBA" id="ARBA00006432"/>
    </source>
</evidence>
<protein>
    <recommendedName>
        <fullName evidence="5">AMP-dependent synthetase/ligase domain-containing protein</fullName>
    </recommendedName>
</protein>
<evidence type="ECO:0000259" key="5">
    <source>
        <dbReference type="Pfam" id="PF00501"/>
    </source>
</evidence>
<dbReference type="InterPro" id="IPR042099">
    <property type="entry name" value="ANL_N_sf"/>
</dbReference>
<dbReference type="Gene3D" id="3.40.50.12780">
    <property type="entry name" value="N-terminal domain of ligase-like"/>
    <property type="match status" value="1"/>
</dbReference>
<dbReference type="AlphaFoldDB" id="A0A3M2M8B0"/>
<organism evidence="6 7">
    <name type="scientific">Streptomyces triticirhizae</name>
    <dbReference type="NCBI Taxonomy" id="2483353"/>
    <lineage>
        <taxon>Bacteria</taxon>
        <taxon>Bacillati</taxon>
        <taxon>Actinomycetota</taxon>
        <taxon>Actinomycetes</taxon>
        <taxon>Kitasatosporales</taxon>
        <taxon>Streptomycetaceae</taxon>
        <taxon>Streptomyces</taxon>
    </lineage>
</organism>
<comment type="caution">
    <text evidence="6">The sequence shown here is derived from an EMBL/GenBank/DDBJ whole genome shotgun (WGS) entry which is preliminary data.</text>
</comment>
<dbReference type="Pfam" id="PF00501">
    <property type="entry name" value="AMP-binding"/>
    <property type="match status" value="1"/>
</dbReference>